<dbReference type="PANTHER" id="PTHR36460:SF1">
    <property type="entry name" value="UPF0132 DOMAIN PROTEIN (AFU_ORTHOLOGUE AFUA_3G10255)"/>
    <property type="match status" value="1"/>
</dbReference>
<organism evidence="7 8">
    <name type="scientific">Natronocalculus amylovorans</name>
    <dbReference type="NCBI Taxonomy" id="2917812"/>
    <lineage>
        <taxon>Archaea</taxon>
        <taxon>Methanobacteriati</taxon>
        <taxon>Methanobacteriota</taxon>
        <taxon>Stenosarchaea group</taxon>
        <taxon>Halobacteria</taxon>
        <taxon>Halobacteriales</taxon>
        <taxon>Haloferacaceae</taxon>
        <taxon>Natronocalculus</taxon>
    </lineage>
</organism>
<sequence length="136" mass="14683">MSAEIQQQTAEQETTESSTGLDSNVAGALAYLLGPLTGIIFYVIEEDDRFVKFHAAQSIVFLGGLVILSIVLSTLLTVLTLVPVIGWIISAVIGLIGLLFAPIMLVVWAFLMYKAYQGAEYSIPVVGAFARSRMVE</sequence>
<dbReference type="GO" id="GO:0016020">
    <property type="term" value="C:membrane"/>
    <property type="evidence" value="ECO:0007669"/>
    <property type="project" value="UniProtKB-SubCell"/>
</dbReference>
<feature type="transmembrane region" description="Helical" evidence="6">
    <location>
        <begin position="85"/>
        <end position="111"/>
    </location>
</feature>
<dbReference type="InterPro" id="IPR019109">
    <property type="entry name" value="MamF_MmsF"/>
</dbReference>
<evidence type="ECO:0000313" key="8">
    <source>
        <dbReference type="Proteomes" id="UP001203207"/>
    </source>
</evidence>
<dbReference type="EMBL" id="JAKRVX010000007">
    <property type="protein sequence ID" value="MCL9818003.1"/>
    <property type="molecule type" value="Genomic_DNA"/>
</dbReference>
<feature type="transmembrane region" description="Helical" evidence="6">
    <location>
        <begin position="25"/>
        <end position="44"/>
    </location>
</feature>
<dbReference type="AlphaFoldDB" id="A0AAE3FZ11"/>
<proteinExistence type="predicted"/>
<dbReference type="PANTHER" id="PTHR36460">
    <property type="entry name" value="UPF0132 DOMAIN PROTEIN (AFU_ORTHOLOGUE AFUA_3G10255)"/>
    <property type="match status" value="1"/>
</dbReference>
<reference evidence="7" key="1">
    <citation type="journal article" date="2022" name="Syst. Appl. Microbiol.">
        <title>Natronocalculus amylovorans gen. nov., sp. nov., and Natranaeroarchaeum aerophilus sp. nov., dominant culturable amylolytic natronoarchaea from hypersaline soda lakes in southwestern Siberia.</title>
        <authorList>
            <person name="Sorokin D.Y."/>
            <person name="Elcheninov A.G."/>
            <person name="Khizhniak T.V."/>
            <person name="Koenen M."/>
            <person name="Bale N.J."/>
            <person name="Damste J.S.S."/>
            <person name="Kublanov I.V."/>
        </authorList>
    </citation>
    <scope>NUCLEOTIDE SEQUENCE</scope>
    <source>
        <strain evidence="7">AArc-St2</strain>
    </source>
</reference>
<evidence type="ECO:0000256" key="2">
    <source>
        <dbReference type="ARBA" id="ARBA00022692"/>
    </source>
</evidence>
<protein>
    <submittedName>
        <fullName evidence="7">DUF4870 domain-containing protein</fullName>
    </submittedName>
</protein>
<dbReference type="Proteomes" id="UP001203207">
    <property type="component" value="Unassembled WGS sequence"/>
</dbReference>
<feature type="transmembrane region" description="Helical" evidence="6">
    <location>
        <begin position="56"/>
        <end position="79"/>
    </location>
</feature>
<dbReference type="Pfam" id="PF09685">
    <property type="entry name" value="MamF_MmsF"/>
    <property type="match status" value="1"/>
</dbReference>
<comment type="subcellular location">
    <subcellularLocation>
        <location evidence="1">Membrane</location>
        <topology evidence="1">Multi-pass membrane protein</topology>
    </subcellularLocation>
</comment>
<name>A0AAE3FZ11_9EURY</name>
<gene>
    <name evidence="7" type="ORF">AArcSt2_13760</name>
</gene>
<comment type="caution">
    <text evidence="7">The sequence shown here is derived from an EMBL/GenBank/DDBJ whole genome shotgun (WGS) entry which is preliminary data.</text>
</comment>
<evidence type="ECO:0000256" key="6">
    <source>
        <dbReference type="SAM" id="Phobius"/>
    </source>
</evidence>
<accession>A0AAE3FZ11</accession>
<dbReference type="RefSeq" id="WP_250585421.1">
    <property type="nucleotide sequence ID" value="NZ_JAKRVX010000007.1"/>
</dbReference>
<keyword evidence="3 6" id="KW-1133">Transmembrane helix</keyword>
<evidence type="ECO:0000256" key="3">
    <source>
        <dbReference type="ARBA" id="ARBA00022989"/>
    </source>
</evidence>
<reference evidence="7" key="2">
    <citation type="submission" date="2022-02" db="EMBL/GenBank/DDBJ databases">
        <authorList>
            <person name="Elcheninov A.G."/>
            <person name="Sorokin D.Y."/>
            <person name="Kublanov I.V."/>
        </authorList>
    </citation>
    <scope>NUCLEOTIDE SEQUENCE</scope>
    <source>
        <strain evidence="7">AArc-St2</strain>
    </source>
</reference>
<evidence type="ECO:0000256" key="4">
    <source>
        <dbReference type="ARBA" id="ARBA00023136"/>
    </source>
</evidence>
<keyword evidence="2 6" id="KW-0812">Transmembrane</keyword>
<evidence type="ECO:0000256" key="5">
    <source>
        <dbReference type="SAM" id="MobiDB-lite"/>
    </source>
</evidence>
<feature type="region of interest" description="Disordered" evidence="5">
    <location>
        <begin position="1"/>
        <end position="20"/>
    </location>
</feature>
<evidence type="ECO:0000256" key="1">
    <source>
        <dbReference type="ARBA" id="ARBA00004141"/>
    </source>
</evidence>
<evidence type="ECO:0000313" key="7">
    <source>
        <dbReference type="EMBL" id="MCL9818003.1"/>
    </source>
</evidence>
<feature type="compositionally biased region" description="Low complexity" evidence="5">
    <location>
        <begin position="1"/>
        <end position="19"/>
    </location>
</feature>
<keyword evidence="8" id="KW-1185">Reference proteome</keyword>
<keyword evidence="4 6" id="KW-0472">Membrane</keyword>